<dbReference type="AlphaFoldDB" id="A0A060XGF7"/>
<evidence type="ECO:0000313" key="2">
    <source>
        <dbReference type="Proteomes" id="UP000193380"/>
    </source>
</evidence>
<reference evidence="1" key="2">
    <citation type="submission" date="2014-03" db="EMBL/GenBank/DDBJ databases">
        <authorList>
            <person name="Genoscope - CEA"/>
        </authorList>
    </citation>
    <scope>NUCLEOTIDE SEQUENCE</scope>
</reference>
<dbReference type="EMBL" id="FR905136">
    <property type="protein sequence ID" value="CDQ76404.1"/>
    <property type="molecule type" value="Genomic_DNA"/>
</dbReference>
<organism evidence="1 2">
    <name type="scientific">Oncorhynchus mykiss</name>
    <name type="common">Rainbow trout</name>
    <name type="synonym">Salmo gairdneri</name>
    <dbReference type="NCBI Taxonomy" id="8022"/>
    <lineage>
        <taxon>Eukaryota</taxon>
        <taxon>Metazoa</taxon>
        <taxon>Chordata</taxon>
        <taxon>Craniata</taxon>
        <taxon>Vertebrata</taxon>
        <taxon>Euteleostomi</taxon>
        <taxon>Actinopterygii</taxon>
        <taxon>Neopterygii</taxon>
        <taxon>Teleostei</taxon>
        <taxon>Protacanthopterygii</taxon>
        <taxon>Salmoniformes</taxon>
        <taxon>Salmonidae</taxon>
        <taxon>Salmoninae</taxon>
        <taxon>Oncorhynchus</taxon>
    </lineage>
</organism>
<gene>
    <name evidence="1" type="ORF">GSONMT00003685001</name>
</gene>
<proteinExistence type="predicted"/>
<accession>A0A060XGF7</accession>
<dbReference type="PaxDb" id="8022-A0A060XGF7"/>
<reference evidence="1" key="1">
    <citation type="journal article" date="2014" name="Nat. Commun.">
        <title>The rainbow trout genome provides novel insights into evolution after whole-genome duplication in vertebrates.</title>
        <authorList>
            <person name="Berthelot C."/>
            <person name="Brunet F."/>
            <person name="Chalopin D."/>
            <person name="Juanchich A."/>
            <person name="Bernard M."/>
            <person name="Noel B."/>
            <person name="Bento P."/>
            <person name="Da Silva C."/>
            <person name="Labadie K."/>
            <person name="Alberti A."/>
            <person name="Aury J.M."/>
            <person name="Louis A."/>
            <person name="Dehais P."/>
            <person name="Bardou P."/>
            <person name="Montfort J."/>
            <person name="Klopp C."/>
            <person name="Cabau C."/>
            <person name="Gaspin C."/>
            <person name="Thorgaard G.H."/>
            <person name="Boussaha M."/>
            <person name="Quillet E."/>
            <person name="Guyomard R."/>
            <person name="Galiana D."/>
            <person name="Bobe J."/>
            <person name="Volff J.N."/>
            <person name="Genet C."/>
            <person name="Wincker P."/>
            <person name="Jaillon O."/>
            <person name="Roest Crollius H."/>
            <person name="Guiguen Y."/>
        </authorList>
    </citation>
    <scope>NUCLEOTIDE SEQUENCE [LARGE SCALE GENOMIC DNA]</scope>
</reference>
<protein>
    <submittedName>
        <fullName evidence="1">Uncharacterized protein</fullName>
    </submittedName>
</protein>
<dbReference type="Proteomes" id="UP000193380">
    <property type="component" value="Unassembled WGS sequence"/>
</dbReference>
<dbReference type="STRING" id="8022.A0A060XGF7"/>
<name>A0A060XGF7_ONCMY</name>
<sequence length="136" mass="14663">MPSAALCVDKGSVSCVIYFGEGRSDRKEREVLGEFTDYNKRYSGSPRRVTDYLCDTPLFLQLLARGLGAMGGGGARVPLLSQSGALLSWGHGVPLLCPPGHFILPCTLVSFQTQSQFHSLRGVPFHLAPSANILPE</sequence>
<evidence type="ECO:0000313" key="1">
    <source>
        <dbReference type="EMBL" id="CDQ76404.1"/>
    </source>
</evidence>